<dbReference type="Pfam" id="PF01061">
    <property type="entry name" value="ABC2_membrane"/>
    <property type="match status" value="1"/>
</dbReference>
<protein>
    <recommendedName>
        <fullName evidence="7 8">ABC-2 type transporter transmembrane domain-containing protein</fullName>
    </recommendedName>
</protein>
<feature type="transmembrane region" description="Helical" evidence="6">
    <location>
        <begin position="781"/>
        <end position="805"/>
    </location>
</feature>
<evidence type="ECO:0000256" key="6">
    <source>
        <dbReference type="SAM" id="Phobius"/>
    </source>
</evidence>
<dbReference type="GO" id="GO:0140359">
    <property type="term" value="F:ABC-type transporter activity"/>
    <property type="evidence" value="ECO:0007669"/>
    <property type="project" value="InterPro"/>
</dbReference>
<feature type="transmembrane region" description="Helical" evidence="6">
    <location>
        <begin position="710"/>
        <end position="733"/>
    </location>
</feature>
<keyword evidence="3 6" id="KW-1133">Transmembrane helix</keyword>
<name>A0A1Y4QWM5_9ENTE</name>
<dbReference type="EMBL" id="NFLC01000018">
    <property type="protein sequence ID" value="OUQ09699.1"/>
    <property type="molecule type" value="Genomic_DNA"/>
</dbReference>
<feature type="domain" description="ABC-2 type transporter transmembrane" evidence="7">
    <location>
        <begin position="718"/>
        <end position="855"/>
    </location>
</feature>
<keyword evidence="2 6" id="KW-0812">Transmembrane</keyword>
<keyword evidence="5" id="KW-0175">Coiled coil</keyword>
<reference evidence="10" key="1">
    <citation type="submission" date="2017-04" db="EMBL/GenBank/DDBJ databases">
        <title>Function of individual gut microbiota members based on whole genome sequencing of pure cultures obtained from chicken caecum.</title>
        <authorList>
            <person name="Medvecky M."/>
            <person name="Cejkova D."/>
            <person name="Polansky O."/>
            <person name="Karasova D."/>
            <person name="Kubasova T."/>
            <person name="Cizek A."/>
            <person name="Rychlik I."/>
        </authorList>
    </citation>
    <scope>NUCLEOTIDE SEQUENCE [LARGE SCALE GENOMIC DNA]</scope>
    <source>
        <strain evidence="10">An144</strain>
    </source>
</reference>
<feature type="transmembrane region" description="Helical" evidence="6">
    <location>
        <begin position="21"/>
        <end position="43"/>
    </location>
</feature>
<dbReference type="InterPro" id="IPR051328">
    <property type="entry name" value="T7SS_ABC-Transporter"/>
</dbReference>
<evidence type="ECO:0000313" key="9">
    <source>
        <dbReference type="EMBL" id="OUQ09699.1"/>
    </source>
</evidence>
<dbReference type="GO" id="GO:0016020">
    <property type="term" value="C:membrane"/>
    <property type="evidence" value="ECO:0007669"/>
    <property type="project" value="UniProtKB-SubCell"/>
</dbReference>
<feature type="coiled-coil region" evidence="5">
    <location>
        <begin position="213"/>
        <end position="240"/>
    </location>
</feature>
<feature type="transmembrane region" description="Helical" evidence="6">
    <location>
        <begin position="754"/>
        <end position="775"/>
    </location>
</feature>
<comment type="caution">
    <text evidence="9">The sequence shown here is derived from an EMBL/GenBank/DDBJ whole genome shotgun (WGS) entry which is preliminary data.</text>
</comment>
<dbReference type="Pfam" id="PF12698">
    <property type="entry name" value="ABC2_membrane_3"/>
    <property type="match status" value="1"/>
</dbReference>
<dbReference type="Proteomes" id="UP000196074">
    <property type="component" value="Unassembled WGS sequence"/>
</dbReference>
<gene>
    <name evidence="9" type="ORF">B5E88_09145</name>
</gene>
<evidence type="ECO:0000259" key="7">
    <source>
        <dbReference type="Pfam" id="PF01061"/>
    </source>
</evidence>
<dbReference type="NCBIfam" id="TIGR03062">
    <property type="entry name" value="pip_yhgE_Cterm"/>
    <property type="match status" value="1"/>
</dbReference>
<proteinExistence type="predicted"/>
<evidence type="ECO:0000313" key="10">
    <source>
        <dbReference type="Proteomes" id="UP000196074"/>
    </source>
</evidence>
<organism evidence="9 10">
    <name type="scientific">Enterococcus cecorum</name>
    <dbReference type="NCBI Taxonomy" id="44008"/>
    <lineage>
        <taxon>Bacteria</taxon>
        <taxon>Bacillati</taxon>
        <taxon>Bacillota</taxon>
        <taxon>Bacilli</taxon>
        <taxon>Lactobacillales</taxon>
        <taxon>Enterococcaceae</taxon>
        <taxon>Enterococcus</taxon>
    </lineage>
</organism>
<evidence type="ECO:0000256" key="5">
    <source>
        <dbReference type="SAM" id="Coils"/>
    </source>
</evidence>
<accession>A0A1Y4QWM5</accession>
<feature type="transmembrane region" description="Helical" evidence="6">
    <location>
        <begin position="865"/>
        <end position="887"/>
    </location>
</feature>
<keyword evidence="4 6" id="KW-0472">Membrane</keyword>
<feature type="transmembrane region" description="Helical" evidence="6">
    <location>
        <begin position="812"/>
        <end position="830"/>
    </location>
</feature>
<dbReference type="InterPro" id="IPR017501">
    <property type="entry name" value="Phage_infect_YhgE_C"/>
</dbReference>
<dbReference type="NCBIfam" id="TIGR03061">
    <property type="entry name" value="pip_yhgE_Nterm"/>
    <property type="match status" value="1"/>
</dbReference>
<comment type="subcellular location">
    <subcellularLocation>
        <location evidence="1">Membrane</location>
        <topology evidence="1">Multi-pass membrane protein</topology>
    </subcellularLocation>
</comment>
<dbReference type="PANTHER" id="PTHR43077:SF10">
    <property type="entry name" value="TRANSPORT PERMEASE PROTEIN"/>
    <property type="match status" value="1"/>
</dbReference>
<feature type="domain" description="ABC-2 type transporter transmembrane" evidence="8">
    <location>
        <begin position="30"/>
        <end position="175"/>
    </location>
</feature>
<dbReference type="AlphaFoldDB" id="A0A1Y4QWM5"/>
<evidence type="ECO:0000256" key="2">
    <source>
        <dbReference type="ARBA" id="ARBA00022692"/>
    </source>
</evidence>
<dbReference type="PANTHER" id="PTHR43077">
    <property type="entry name" value="TRANSPORT PERMEASE YVFS-RELATED"/>
    <property type="match status" value="1"/>
</dbReference>
<sequence length="908" mass="102129">MTMKTIRAIKELYLMDWRRIFAVPTAVFLVIAMLILPSLYAWFNIKALWDPYGNTGDLPIAVYNADAGVNLEGKKIDIGQMVSEQLHQNHQLGWTFVKSKDVLEDGVRSGKYYAGIYLPKNFSKDLVSFIGGTIEKPEIEYFYNAKINAIAPKITDKGASTLQSEITDNFIATSSQILAETMNKAGVSLETNYGEIEHLSQLLMKTNDNLAQMDAYVNQLKDLQQKLPEIKEKYALAQKVPDYYPEINRLADKLIAVNQHTNQLDQVGKTLLKVQKQLPTIQQVPNRLDQLNQDFSKVQPILTKSIEEAKGAISIVSQVQGLVPTIQDFNDKSNQLLTDSVTGVEKFQEALPSIENSLNLQLQTLLLFSQTMSVFLDQLSQDLQVIDQMQLTPEQRQQLQQIVTQINDRVNQTKQNIEKQIQYLEVLGKITGKDFSKSITQLNQLLEKITQMQEKASQINGMLANLPNQLTTAQKLVSQLQGINNDFNRFLQGIDLTGLSSQINDTLSNQLLPILKDSQKVLGEVSQIDLNNLLNQTNRILTQGIQILETISADLPTYQQKLQVANQLAKSHMGTFVNGVNQAVQFYQSDWPQTKQKLAQASQFAQQDLPVIERDYRQALTQIDAKMPELDQTIQQVNTFINQDWPVVRTAIQKSAQALQVGETKLPLDELIELLKVNAQKEADFFKQPVKLKTTAFYPIKNNGSASAPFYTALCLWVGSLLLSSLASTSVYLNDRQKGKYTLREQFFARMLSFLTIGLGQSLIVVLGNLYLLNVSVTNPGWYIAFTVFIGLTFMSIIYVLVSLFGNVGKGLGIILLVLSISGGGGNYPIQVSGAFFRWINPWLPFTYAVNLLREATGGIYARNMWVDIIFLICAGLLFVIFGTIFFPTNDAMVKKFNHRTKNSHFFH</sequence>
<evidence type="ECO:0000256" key="3">
    <source>
        <dbReference type="ARBA" id="ARBA00022989"/>
    </source>
</evidence>
<dbReference type="InterPro" id="IPR013525">
    <property type="entry name" value="ABC2_TM"/>
</dbReference>
<evidence type="ECO:0000256" key="1">
    <source>
        <dbReference type="ARBA" id="ARBA00004141"/>
    </source>
</evidence>
<evidence type="ECO:0000259" key="8">
    <source>
        <dbReference type="Pfam" id="PF12698"/>
    </source>
</evidence>
<dbReference type="InterPro" id="IPR017500">
    <property type="entry name" value="Phage_infect_YhgE_N"/>
</dbReference>
<evidence type="ECO:0000256" key="4">
    <source>
        <dbReference type="ARBA" id="ARBA00023136"/>
    </source>
</evidence>